<feature type="compositionally biased region" description="Basic and acidic residues" evidence="1">
    <location>
        <begin position="262"/>
        <end position="274"/>
    </location>
</feature>
<dbReference type="Gene3D" id="2.60.120.650">
    <property type="entry name" value="Cupin"/>
    <property type="match status" value="2"/>
</dbReference>
<dbReference type="OrthoDB" id="9547406at2759"/>
<dbReference type="PANTHER" id="PTHR10694">
    <property type="entry name" value="LYSINE-SPECIFIC DEMETHYLASE"/>
    <property type="match status" value="1"/>
</dbReference>
<feature type="compositionally biased region" description="Basic and acidic residues" evidence="1">
    <location>
        <begin position="194"/>
        <end position="204"/>
    </location>
</feature>
<dbReference type="GO" id="GO:0010468">
    <property type="term" value="P:regulation of gene expression"/>
    <property type="evidence" value="ECO:0007669"/>
    <property type="project" value="TreeGrafter"/>
</dbReference>
<dbReference type="InterPro" id="IPR003347">
    <property type="entry name" value="JmjC_dom"/>
</dbReference>
<dbReference type="PROSITE" id="PS51184">
    <property type="entry name" value="JMJC"/>
    <property type="match status" value="1"/>
</dbReference>
<dbReference type="GO" id="GO:0000785">
    <property type="term" value="C:chromatin"/>
    <property type="evidence" value="ECO:0007669"/>
    <property type="project" value="TreeGrafter"/>
</dbReference>
<sequence length="944" mass="104412">MSRSASSTPSLTPSRSPSPELPVQPDHFYGNDNASAASSPNGKPWLDPADDPLAQRGIPVFTPTMEEFQDFERYMNRLADVKLKSPIEQRMVGHGGLFRQQNVEKRKIMSVREWAELCAQDELRAPGKDDIGLRSAVPSKRKTRKGTKKAKEDAADEQGPHQDVVVVKDDVELEDGIQVPMDVDDDMKQEDTEEVSHASPDADKPAPTPSLDGEPSTGHDEASSSTPVPDDAEDKADTQQEGAAEDAGPRRKGRGRQAGATKEQREAQMAERAAKDASFLESFKPFEDWLPPKFTNEDYTPELCKELERRYWRNCGLGKAPWYGADMQGSLFTDDTKSWNVAHLPSTLSRILPSSNKGLPGVNTPYLYFGMWRATFAWHVEDMDLFSINYIHFGAPKYWYAMPQARSGALEQTMKGYFPRDISQCPQFLRHKSFLASPTTLSASSCRPNTLVQRQGEFVITYPRGYHAGFNLGFNCAESVNFALDSWLDLGRKAKICECVDFSVRIDIDQLLADRAAERMQGAIDAKEEKPKPRSHKRKAIEKADAEISTKKLKIRISKPASSESPSTAENDTFPCCLCVSKQQNALLRVIDPPIGRKEGASGSGSKDEVWMAHEECANVVPETWVDFLDVGVDPQTGGPLREKVVFGVDGIVKDRWNLKCNACTKTKHKAHGAPIQCTKGKCPKAFHVSCARDGGASNIVYTILGVMEKEVILVNPPPPSSSSGPLMVHQQQQLISIQPPQSMTMPMQPMQHMQPFQHPLQFPAGSQAEFGVNPGMMQQQPQQQAPPVKVIKKLEVSVLCSQHNPAVNDAKKAHKQEKIKEALLALPPMTRIKLRVSAGVFEVSLVRVLEDVGCVEVLWDRGIKREFKWGSVVFGRIDEVVGQKPAEPATGLDANLLSCFLLALSFAYSRTWPADAGADNGFVASFWFEHAFVPAVADLESDD</sequence>
<dbReference type="InterPro" id="IPR013083">
    <property type="entry name" value="Znf_RING/FYVE/PHD"/>
</dbReference>
<dbReference type="Pfam" id="PF02375">
    <property type="entry name" value="JmjN"/>
    <property type="match status" value="1"/>
</dbReference>
<dbReference type="Pfam" id="PF13771">
    <property type="entry name" value="zf-HC5HC2H"/>
    <property type="match status" value="1"/>
</dbReference>
<organism evidence="3 4">
    <name type="scientific">Antrodiella citrinella</name>
    <dbReference type="NCBI Taxonomy" id="2447956"/>
    <lineage>
        <taxon>Eukaryota</taxon>
        <taxon>Fungi</taxon>
        <taxon>Dikarya</taxon>
        <taxon>Basidiomycota</taxon>
        <taxon>Agaricomycotina</taxon>
        <taxon>Agaricomycetes</taxon>
        <taxon>Polyporales</taxon>
        <taxon>Steccherinaceae</taxon>
        <taxon>Antrodiella</taxon>
    </lineage>
</organism>
<comment type="caution">
    <text evidence="3">The sequence shown here is derived from an EMBL/GenBank/DDBJ whole genome shotgun (WGS) entry which is preliminary data.</text>
</comment>
<feature type="compositionally biased region" description="Low complexity" evidence="1">
    <location>
        <begin position="1"/>
        <end position="18"/>
    </location>
</feature>
<accession>A0A4S4MPT3</accession>
<proteinExistence type="predicted"/>
<dbReference type="PANTHER" id="PTHR10694:SF7">
    <property type="entry name" value="[HISTONE H3]-TRIMETHYL-L-LYSINE(9) DEMETHYLASE"/>
    <property type="match status" value="1"/>
</dbReference>
<dbReference type="InterPro" id="IPR003349">
    <property type="entry name" value="JmjN"/>
</dbReference>
<dbReference type="GO" id="GO:0051864">
    <property type="term" value="F:histone H3K36 demethylase activity"/>
    <property type="evidence" value="ECO:0007669"/>
    <property type="project" value="TreeGrafter"/>
</dbReference>
<dbReference type="EMBL" id="SGPM01000266">
    <property type="protein sequence ID" value="THH27258.1"/>
    <property type="molecule type" value="Genomic_DNA"/>
</dbReference>
<gene>
    <name evidence="3" type="ORF">EUX98_g6931</name>
</gene>
<dbReference type="GO" id="GO:0005634">
    <property type="term" value="C:nucleus"/>
    <property type="evidence" value="ECO:0007669"/>
    <property type="project" value="TreeGrafter"/>
</dbReference>
<feature type="domain" description="JmjC" evidence="2">
    <location>
        <begin position="333"/>
        <end position="499"/>
    </location>
</feature>
<feature type="compositionally biased region" description="Polar residues" evidence="1">
    <location>
        <begin position="32"/>
        <end position="41"/>
    </location>
</feature>
<reference evidence="3 4" key="1">
    <citation type="submission" date="2019-02" db="EMBL/GenBank/DDBJ databases">
        <title>Genome sequencing of the rare red list fungi Antrodiella citrinella (Flaviporus citrinellus).</title>
        <authorList>
            <person name="Buettner E."/>
            <person name="Kellner H."/>
        </authorList>
    </citation>
    <scope>NUCLEOTIDE SEQUENCE [LARGE SCALE GENOMIC DNA]</scope>
    <source>
        <strain evidence="3 4">DSM 108506</strain>
    </source>
</reference>
<feature type="region of interest" description="Disordered" evidence="1">
    <location>
        <begin position="123"/>
        <end position="274"/>
    </location>
</feature>
<evidence type="ECO:0000259" key="2">
    <source>
        <dbReference type="PROSITE" id="PS51184"/>
    </source>
</evidence>
<keyword evidence="4" id="KW-1185">Reference proteome</keyword>
<feature type="compositionally biased region" description="Basic residues" evidence="1">
    <location>
        <begin position="139"/>
        <end position="148"/>
    </location>
</feature>
<evidence type="ECO:0000313" key="4">
    <source>
        <dbReference type="Proteomes" id="UP000308730"/>
    </source>
</evidence>
<evidence type="ECO:0000313" key="3">
    <source>
        <dbReference type="EMBL" id="THH27258.1"/>
    </source>
</evidence>
<dbReference type="Pfam" id="PF02373">
    <property type="entry name" value="JmjC"/>
    <property type="match status" value="1"/>
</dbReference>
<dbReference type="SMART" id="SM00558">
    <property type="entry name" value="JmjC"/>
    <property type="match status" value="1"/>
</dbReference>
<dbReference type="SUPFAM" id="SSF51197">
    <property type="entry name" value="Clavaminate synthase-like"/>
    <property type="match status" value="1"/>
</dbReference>
<dbReference type="GO" id="GO:0032454">
    <property type="term" value="F:histone H3K9 demethylase activity"/>
    <property type="evidence" value="ECO:0007669"/>
    <property type="project" value="TreeGrafter"/>
</dbReference>
<name>A0A4S4MPT3_9APHY</name>
<dbReference type="Proteomes" id="UP000308730">
    <property type="component" value="Unassembled WGS sequence"/>
</dbReference>
<protein>
    <recommendedName>
        <fullName evidence="2">JmjC domain-containing protein</fullName>
    </recommendedName>
</protein>
<feature type="compositionally biased region" description="Acidic residues" evidence="1">
    <location>
        <begin position="182"/>
        <end position="193"/>
    </location>
</feature>
<dbReference type="Gene3D" id="3.30.40.10">
    <property type="entry name" value="Zinc/RING finger domain, C3HC4 (zinc finger)"/>
    <property type="match status" value="1"/>
</dbReference>
<feature type="region of interest" description="Disordered" evidence="1">
    <location>
        <begin position="1"/>
        <end position="56"/>
    </location>
</feature>
<dbReference type="AlphaFoldDB" id="A0A4S4MPT3"/>
<evidence type="ECO:0000256" key="1">
    <source>
        <dbReference type="SAM" id="MobiDB-lite"/>
    </source>
</evidence>
<dbReference type="CDD" id="cd15571">
    <property type="entry name" value="ePHD"/>
    <property type="match status" value="1"/>
</dbReference>
<feature type="compositionally biased region" description="Basic and acidic residues" evidence="1">
    <location>
        <begin position="123"/>
        <end position="132"/>
    </location>
</feature>